<dbReference type="CDD" id="cd02042">
    <property type="entry name" value="ParAB_family"/>
    <property type="match status" value="1"/>
</dbReference>
<sequence length="456" mass="51711">MTESNLKKTWLALSNEAIEGDILTQFIIPVLLPSWDFENNEFCIEYPTGKGGDKVDLAIRKNNNTDNFAHSKSNPFLIIELKKRMVDFSTGSKDYQKAVLQLKRYLSPSATNCKTVRWAILTNGNYIQLFRRHGKVVYPYTENILLTSDNIDQKISLIKKYIYQPEKCLSVALYNNKGGVGKTTTTINLAGILSLPAPFGFNKKVLVVDFDPNQKDLSDLLNLKAPPLKLSQFFLDYKNNNIEDVISKYRLKANSKVFGFDIIPADDQFLEMDRNTINSLGIGTLRKSLSSLRSIYDYILIDSPPGNEFFNKDAIAASDVVLMPSKHNGIASFKNAASAITKIFPSIGEKRRTYQPELGNPFPLPIFFNGEQISNAAKQQAQDAINKIIKQIKTEDKIDLTPFFFPKYTNAHKNLEIFELPNYAYIASASFSKRPAVFTSKKAREYYTDLVREYFI</sequence>
<dbReference type="SUPFAM" id="SSF52540">
    <property type="entry name" value="P-loop containing nucleoside triphosphate hydrolases"/>
    <property type="match status" value="1"/>
</dbReference>
<protein>
    <submittedName>
        <fullName evidence="2">AAA family ATPase</fullName>
    </submittedName>
</protein>
<accession>A0AAF0ZAT8</accession>
<dbReference type="RefSeq" id="WP_320001331.1">
    <property type="nucleotide sequence ID" value="NZ_CP138348.1"/>
</dbReference>
<dbReference type="Gene3D" id="3.40.50.300">
    <property type="entry name" value="P-loop containing nucleotide triphosphate hydrolases"/>
    <property type="match status" value="1"/>
</dbReference>
<organism evidence="2">
    <name type="scientific">Cyanobacterium aponinum AL20115</name>
    <dbReference type="NCBI Taxonomy" id="3090662"/>
    <lineage>
        <taxon>Bacteria</taxon>
        <taxon>Bacillati</taxon>
        <taxon>Cyanobacteriota</taxon>
        <taxon>Cyanophyceae</taxon>
        <taxon>Oscillatoriophycideae</taxon>
        <taxon>Chroococcales</taxon>
        <taxon>Geminocystaceae</taxon>
        <taxon>Cyanobacterium</taxon>
    </lineage>
</organism>
<gene>
    <name evidence="2" type="ORF">SAY89_15095</name>
</gene>
<dbReference type="PANTHER" id="PTHR13696:SF52">
    <property type="entry name" value="PARA FAMILY PROTEIN CT_582"/>
    <property type="match status" value="1"/>
</dbReference>
<dbReference type="InterPro" id="IPR027417">
    <property type="entry name" value="P-loop_NTPase"/>
</dbReference>
<dbReference type="AlphaFoldDB" id="A0AAF0ZAT8"/>
<dbReference type="EMBL" id="CP138348">
    <property type="protein sequence ID" value="WPF88110.1"/>
    <property type="molecule type" value="Genomic_DNA"/>
</dbReference>
<name>A0AAF0ZAT8_9CHRO</name>
<dbReference type="Pfam" id="PF13614">
    <property type="entry name" value="AAA_31"/>
    <property type="match status" value="1"/>
</dbReference>
<feature type="domain" description="AAA" evidence="1">
    <location>
        <begin position="171"/>
        <end position="330"/>
    </location>
</feature>
<dbReference type="InterPro" id="IPR025669">
    <property type="entry name" value="AAA_dom"/>
</dbReference>
<proteinExistence type="predicted"/>
<dbReference type="PANTHER" id="PTHR13696">
    <property type="entry name" value="P-LOOP CONTAINING NUCLEOSIDE TRIPHOSPHATE HYDROLASE"/>
    <property type="match status" value="1"/>
</dbReference>
<evidence type="ECO:0000313" key="2">
    <source>
        <dbReference type="EMBL" id="WPF88110.1"/>
    </source>
</evidence>
<evidence type="ECO:0000259" key="1">
    <source>
        <dbReference type="Pfam" id="PF13614"/>
    </source>
</evidence>
<dbReference type="InterPro" id="IPR050678">
    <property type="entry name" value="DNA_Partitioning_ATPase"/>
</dbReference>
<reference evidence="2" key="1">
    <citation type="submission" date="2023-11" db="EMBL/GenBank/DDBJ databases">
        <title>Genome sequence of Cyanobacterium aponinum BCRC AL20115.</title>
        <authorList>
            <person name="Chang H.-Y."/>
            <person name="Lin K.-M."/>
            <person name="Hsueh H.-T."/>
            <person name="Chu H.-A."/>
            <person name="Kuo C.-H."/>
        </authorList>
    </citation>
    <scope>NUCLEOTIDE SEQUENCE</scope>
    <source>
        <strain evidence="2">AL20115</strain>
    </source>
</reference>